<dbReference type="Proteomes" id="UP000609879">
    <property type="component" value="Unassembled WGS sequence"/>
</dbReference>
<dbReference type="EMBL" id="BOMI01000192">
    <property type="protein sequence ID" value="GID80451.1"/>
    <property type="molecule type" value="Genomic_DNA"/>
</dbReference>
<protein>
    <recommendedName>
        <fullName evidence="3">Ribosomal protein L7/L12 C-terminal domain-containing protein</fullName>
    </recommendedName>
</protein>
<reference evidence="1 2" key="1">
    <citation type="submission" date="2021-01" db="EMBL/GenBank/DDBJ databases">
        <title>Whole genome shotgun sequence of Actinoplanes deccanensis NBRC 13994.</title>
        <authorList>
            <person name="Komaki H."/>
            <person name="Tamura T."/>
        </authorList>
    </citation>
    <scope>NUCLEOTIDE SEQUENCE [LARGE SCALE GENOMIC DNA]</scope>
    <source>
        <strain evidence="1 2">NBRC 13994</strain>
    </source>
</reference>
<accession>A0ABQ3YKB9</accession>
<sequence length="101" mass="11152">MAIMEIWLASALVIVVFFALSSRGTARSREQARLAALERKLDLIMQRLEITEPTPNLPDVVGYLMQGETIKAVKAYRDHTGASLLDAKNAVDKLARDRGLA</sequence>
<dbReference type="InterPro" id="IPR014719">
    <property type="entry name" value="Ribosomal_bL12_C/ClpS-like"/>
</dbReference>
<name>A0ABQ3YKB9_9ACTN</name>
<keyword evidence="2" id="KW-1185">Reference proteome</keyword>
<evidence type="ECO:0000313" key="2">
    <source>
        <dbReference type="Proteomes" id="UP000609879"/>
    </source>
</evidence>
<organism evidence="1 2">
    <name type="scientific">Paractinoplanes deccanensis</name>
    <dbReference type="NCBI Taxonomy" id="113561"/>
    <lineage>
        <taxon>Bacteria</taxon>
        <taxon>Bacillati</taxon>
        <taxon>Actinomycetota</taxon>
        <taxon>Actinomycetes</taxon>
        <taxon>Micromonosporales</taxon>
        <taxon>Micromonosporaceae</taxon>
        <taxon>Paractinoplanes</taxon>
    </lineage>
</organism>
<dbReference type="Gene3D" id="3.30.1390.10">
    <property type="match status" value="1"/>
</dbReference>
<evidence type="ECO:0000313" key="1">
    <source>
        <dbReference type="EMBL" id="GID80451.1"/>
    </source>
</evidence>
<proteinExistence type="predicted"/>
<gene>
    <name evidence="1" type="ORF">Ade02nite_90920</name>
</gene>
<comment type="caution">
    <text evidence="1">The sequence shown here is derived from an EMBL/GenBank/DDBJ whole genome shotgun (WGS) entry which is preliminary data.</text>
</comment>
<evidence type="ECO:0008006" key="3">
    <source>
        <dbReference type="Google" id="ProtNLM"/>
    </source>
</evidence>